<keyword evidence="5" id="KW-1185">Reference proteome</keyword>
<organism evidence="4 5">
    <name type="scientific">Streptodolium elevatio</name>
    <dbReference type="NCBI Taxonomy" id="3157996"/>
    <lineage>
        <taxon>Bacteria</taxon>
        <taxon>Bacillati</taxon>
        <taxon>Actinomycetota</taxon>
        <taxon>Actinomycetes</taxon>
        <taxon>Kitasatosporales</taxon>
        <taxon>Streptomycetaceae</taxon>
        <taxon>Streptodolium</taxon>
    </lineage>
</organism>
<evidence type="ECO:0000259" key="3">
    <source>
        <dbReference type="Pfam" id="PF00144"/>
    </source>
</evidence>
<dbReference type="InterPro" id="IPR012338">
    <property type="entry name" value="Beta-lactam/transpept-like"/>
</dbReference>
<evidence type="ECO:0000256" key="1">
    <source>
        <dbReference type="SAM" id="MobiDB-lite"/>
    </source>
</evidence>
<dbReference type="Gene3D" id="3.40.710.10">
    <property type="entry name" value="DD-peptidase/beta-lactamase superfamily"/>
    <property type="match status" value="1"/>
</dbReference>
<feature type="region of interest" description="Disordered" evidence="1">
    <location>
        <begin position="28"/>
        <end position="75"/>
    </location>
</feature>
<dbReference type="RefSeq" id="WP_358357727.1">
    <property type="nucleotide sequence ID" value="NZ_JBEZFP010000072.1"/>
</dbReference>
<dbReference type="GO" id="GO:0016787">
    <property type="term" value="F:hydrolase activity"/>
    <property type="evidence" value="ECO:0007669"/>
    <property type="project" value="UniProtKB-KW"/>
</dbReference>
<sequence>MKNEARQRALKYVAITVASLTVALSACSGTDDKTADSPSGTPTGTPTGAPSVAASGGSQPPSPGGTTSLPMPLPSSEQADAVAKFLGENWPEGAGGSVVTARNGELVSCQGLGRSDEAAGRAAGCDTVYDIGSITKSFTAAAVLKLEMNGALRVTDSIGVHLGAVPADKRAITIHQLLTHTSGLPEGIGEDYEPLSRDAMLGRALATPLEAAPGEEFAYSNTGYSVLAAVVEKVSGMSYGDFLARNLFGPAGMTRTGYVLPDPGRGDVAVEYDEQGASQGRPFEHPWAPDGPYWNLRGNGGLLSTASDMFRWYRALEGDTILNGAAKAKMFTPHVPEGDGLPSSYGYGLTVFPTDKGPLITHDGGNDWSFARFAIRPSDHTMVFWATNTAIREGKWDLEDQDADLTQDLIALAAAKP</sequence>
<keyword evidence="4" id="KW-0378">Hydrolase</keyword>
<feature type="signal peptide" evidence="2">
    <location>
        <begin position="1"/>
        <end position="28"/>
    </location>
</feature>
<proteinExistence type="predicted"/>
<feature type="chain" id="PRO_5047065428" evidence="2">
    <location>
        <begin position="29"/>
        <end position="417"/>
    </location>
</feature>
<dbReference type="EC" id="3.1.1.103" evidence="4"/>
<protein>
    <submittedName>
        <fullName evidence="4">Serine hydrolase domain-containing protein</fullName>
        <ecNumber evidence="4">3.1.1.103</ecNumber>
    </submittedName>
</protein>
<dbReference type="InterPro" id="IPR050491">
    <property type="entry name" value="AmpC-like"/>
</dbReference>
<comment type="caution">
    <text evidence="4">The sequence shown here is derived from an EMBL/GenBank/DDBJ whole genome shotgun (WGS) entry which is preliminary data.</text>
</comment>
<gene>
    <name evidence="4" type="ORF">AB0C36_25165</name>
</gene>
<evidence type="ECO:0000256" key="2">
    <source>
        <dbReference type="SAM" id="SignalP"/>
    </source>
</evidence>
<evidence type="ECO:0000313" key="4">
    <source>
        <dbReference type="EMBL" id="MEU8136789.1"/>
    </source>
</evidence>
<dbReference type="SUPFAM" id="SSF56601">
    <property type="entry name" value="beta-lactamase/transpeptidase-like"/>
    <property type="match status" value="1"/>
</dbReference>
<dbReference type="InterPro" id="IPR001466">
    <property type="entry name" value="Beta-lactam-related"/>
</dbReference>
<reference evidence="4 5" key="1">
    <citation type="submission" date="2024-06" db="EMBL/GenBank/DDBJ databases">
        <title>The Natural Products Discovery Center: Release of the First 8490 Sequenced Strains for Exploring Actinobacteria Biosynthetic Diversity.</title>
        <authorList>
            <person name="Kalkreuter E."/>
            <person name="Kautsar S.A."/>
            <person name="Yang D."/>
            <person name="Bader C.D."/>
            <person name="Teijaro C.N."/>
            <person name="Fluegel L."/>
            <person name="Davis C.M."/>
            <person name="Simpson J.R."/>
            <person name="Lauterbach L."/>
            <person name="Steele A.D."/>
            <person name="Gui C."/>
            <person name="Meng S."/>
            <person name="Li G."/>
            <person name="Viehrig K."/>
            <person name="Ye F."/>
            <person name="Su P."/>
            <person name="Kiefer A.F."/>
            <person name="Nichols A."/>
            <person name="Cepeda A.J."/>
            <person name="Yan W."/>
            <person name="Fan B."/>
            <person name="Jiang Y."/>
            <person name="Adhikari A."/>
            <person name="Zheng C.-J."/>
            <person name="Schuster L."/>
            <person name="Cowan T.M."/>
            <person name="Smanski M.J."/>
            <person name="Chevrette M.G."/>
            <person name="De Carvalho L.P.S."/>
            <person name="Shen B."/>
        </authorList>
    </citation>
    <scope>NUCLEOTIDE SEQUENCE [LARGE SCALE GENOMIC DNA]</scope>
    <source>
        <strain evidence="4 5">NPDC048946</strain>
    </source>
</reference>
<feature type="domain" description="Beta-lactamase-related" evidence="3">
    <location>
        <begin position="94"/>
        <end position="393"/>
    </location>
</feature>
<dbReference type="Pfam" id="PF00144">
    <property type="entry name" value="Beta-lactamase"/>
    <property type="match status" value="1"/>
</dbReference>
<keyword evidence="2" id="KW-0732">Signal</keyword>
<feature type="compositionally biased region" description="Low complexity" evidence="1">
    <location>
        <begin position="37"/>
        <end position="68"/>
    </location>
</feature>
<name>A0ABV3DPH8_9ACTN</name>
<dbReference type="Proteomes" id="UP001551482">
    <property type="component" value="Unassembled WGS sequence"/>
</dbReference>
<dbReference type="PROSITE" id="PS51257">
    <property type="entry name" value="PROKAR_LIPOPROTEIN"/>
    <property type="match status" value="1"/>
</dbReference>
<dbReference type="PANTHER" id="PTHR46825:SF9">
    <property type="entry name" value="BETA-LACTAMASE-RELATED DOMAIN-CONTAINING PROTEIN"/>
    <property type="match status" value="1"/>
</dbReference>
<accession>A0ABV3DPH8</accession>
<dbReference type="EMBL" id="JBEZFP010000072">
    <property type="protein sequence ID" value="MEU8136789.1"/>
    <property type="molecule type" value="Genomic_DNA"/>
</dbReference>
<dbReference type="PANTHER" id="PTHR46825">
    <property type="entry name" value="D-ALANYL-D-ALANINE-CARBOXYPEPTIDASE/ENDOPEPTIDASE AMPH"/>
    <property type="match status" value="1"/>
</dbReference>
<evidence type="ECO:0000313" key="5">
    <source>
        <dbReference type="Proteomes" id="UP001551482"/>
    </source>
</evidence>